<keyword evidence="3 8" id="KW-0812">Transmembrane</keyword>
<dbReference type="GO" id="GO:0006826">
    <property type="term" value="P:iron ion transport"/>
    <property type="evidence" value="ECO:0007669"/>
    <property type="project" value="TreeGrafter"/>
</dbReference>
<dbReference type="OrthoDB" id="167398at2759"/>
<dbReference type="GO" id="GO:0015677">
    <property type="term" value="P:copper ion import"/>
    <property type="evidence" value="ECO:0007669"/>
    <property type="project" value="TreeGrafter"/>
</dbReference>
<evidence type="ECO:0000313" key="12">
    <source>
        <dbReference type="Proteomes" id="UP000028045"/>
    </source>
</evidence>
<dbReference type="GO" id="GO:0006879">
    <property type="term" value="P:intracellular iron ion homeostasis"/>
    <property type="evidence" value="ECO:0007669"/>
    <property type="project" value="TreeGrafter"/>
</dbReference>
<dbReference type="SFLD" id="SFLDS00052">
    <property type="entry name" value="Ferric_Reductase_Domain"/>
    <property type="match status" value="1"/>
</dbReference>
<evidence type="ECO:0000256" key="5">
    <source>
        <dbReference type="ARBA" id="ARBA00023065"/>
    </source>
</evidence>
<feature type="signal peptide" evidence="9">
    <location>
        <begin position="1"/>
        <end position="16"/>
    </location>
</feature>
<keyword evidence="4 8" id="KW-1133">Transmembrane helix</keyword>
<feature type="transmembrane region" description="Helical" evidence="8">
    <location>
        <begin position="273"/>
        <end position="291"/>
    </location>
</feature>
<keyword evidence="7" id="KW-0325">Glycoprotein</keyword>
<dbReference type="HOGENOM" id="CLU_010365_2_0_1"/>
<dbReference type="EMBL" id="KL647490">
    <property type="protein sequence ID" value="KEY74779.1"/>
    <property type="molecule type" value="Genomic_DNA"/>
</dbReference>
<feature type="transmembrane region" description="Helical" evidence="8">
    <location>
        <begin position="411"/>
        <end position="429"/>
    </location>
</feature>
<dbReference type="Pfam" id="PF01794">
    <property type="entry name" value="Ferric_reduct"/>
    <property type="match status" value="1"/>
</dbReference>
<accession>A0A084BB50</accession>
<evidence type="ECO:0000256" key="2">
    <source>
        <dbReference type="ARBA" id="ARBA00022448"/>
    </source>
</evidence>
<reference evidence="11 12" key="1">
    <citation type="journal article" date="2014" name="BMC Genomics">
        <title>Comparative genome sequencing reveals chemotype-specific gene clusters in the toxigenic black mold Stachybotrys.</title>
        <authorList>
            <person name="Semeiks J."/>
            <person name="Borek D."/>
            <person name="Otwinowski Z."/>
            <person name="Grishin N.V."/>
        </authorList>
    </citation>
    <scope>NUCLEOTIDE SEQUENCE [LARGE SCALE GENOMIC DNA]</scope>
    <source>
        <strain evidence="12">CBS 109288 / IBT 7711</strain>
    </source>
</reference>
<keyword evidence="5" id="KW-0406">Ion transport</keyword>
<evidence type="ECO:0000256" key="7">
    <source>
        <dbReference type="ARBA" id="ARBA00023180"/>
    </source>
</evidence>
<dbReference type="InterPro" id="IPR017927">
    <property type="entry name" value="FAD-bd_FR_type"/>
</dbReference>
<comment type="subcellular location">
    <subcellularLocation>
        <location evidence="1">Membrane</location>
        <topology evidence="1">Multi-pass membrane protein</topology>
    </subcellularLocation>
</comment>
<dbReference type="PANTHER" id="PTHR32361:SF9">
    <property type="entry name" value="FERRIC REDUCTASE TRANSMEMBRANE COMPONENT 3-RELATED"/>
    <property type="match status" value="1"/>
</dbReference>
<evidence type="ECO:0000256" key="4">
    <source>
        <dbReference type="ARBA" id="ARBA00022989"/>
    </source>
</evidence>
<keyword evidence="9" id="KW-0732">Signal</keyword>
<evidence type="ECO:0000256" key="6">
    <source>
        <dbReference type="ARBA" id="ARBA00023136"/>
    </source>
</evidence>
<feature type="transmembrane region" description="Helical" evidence="8">
    <location>
        <begin position="168"/>
        <end position="189"/>
    </location>
</feature>
<feature type="domain" description="FAD-binding FR-type" evidence="10">
    <location>
        <begin position="418"/>
        <end position="563"/>
    </location>
</feature>
<gene>
    <name evidence="11" type="ORF">S7711_06676</name>
</gene>
<dbReference type="CDD" id="cd06186">
    <property type="entry name" value="NOX_Duox_like_FAD_NADP"/>
    <property type="match status" value="1"/>
</dbReference>
<feature type="transmembrane region" description="Helical" evidence="8">
    <location>
        <begin position="372"/>
        <end position="391"/>
    </location>
</feature>
<evidence type="ECO:0000256" key="9">
    <source>
        <dbReference type="SAM" id="SignalP"/>
    </source>
</evidence>
<feature type="transmembrane region" description="Helical" evidence="8">
    <location>
        <begin position="344"/>
        <end position="365"/>
    </location>
</feature>
<dbReference type="SUPFAM" id="SSF52343">
    <property type="entry name" value="Ferredoxin reductase-like, C-terminal NADP-linked domain"/>
    <property type="match status" value="1"/>
</dbReference>
<evidence type="ECO:0000259" key="10">
    <source>
        <dbReference type="PROSITE" id="PS51384"/>
    </source>
</evidence>
<protein>
    <recommendedName>
        <fullName evidence="10">FAD-binding FR-type domain-containing protein</fullName>
    </recommendedName>
</protein>
<dbReference type="Gene3D" id="3.40.50.80">
    <property type="entry name" value="Nucleotide-binding domain of ferredoxin-NADP reductase (FNR) module"/>
    <property type="match status" value="2"/>
</dbReference>
<feature type="chain" id="PRO_5001771627" description="FAD-binding FR-type domain-containing protein" evidence="9">
    <location>
        <begin position="17"/>
        <end position="681"/>
    </location>
</feature>
<dbReference type="GO" id="GO:0005886">
    <property type="term" value="C:plasma membrane"/>
    <property type="evidence" value="ECO:0007669"/>
    <property type="project" value="TreeGrafter"/>
</dbReference>
<dbReference type="Proteomes" id="UP000028045">
    <property type="component" value="Unassembled WGS sequence"/>
</dbReference>
<dbReference type="InterPro" id="IPR051410">
    <property type="entry name" value="Ferric/Cupric_Reductase"/>
</dbReference>
<name>A0A084BB50_STACB</name>
<feature type="transmembrane region" description="Helical" evidence="8">
    <location>
        <begin position="571"/>
        <end position="588"/>
    </location>
</feature>
<evidence type="ECO:0000313" key="11">
    <source>
        <dbReference type="EMBL" id="KEY74779.1"/>
    </source>
</evidence>
<dbReference type="InterPro" id="IPR039261">
    <property type="entry name" value="FNR_nucleotide-bd"/>
</dbReference>
<evidence type="ECO:0000256" key="3">
    <source>
        <dbReference type="ARBA" id="ARBA00022692"/>
    </source>
</evidence>
<keyword evidence="2" id="KW-0813">Transport</keyword>
<keyword evidence="12" id="KW-1185">Reference proteome</keyword>
<evidence type="ECO:0000256" key="1">
    <source>
        <dbReference type="ARBA" id="ARBA00004141"/>
    </source>
</evidence>
<dbReference type="GO" id="GO:0000293">
    <property type="term" value="F:ferric-chelate reductase activity"/>
    <property type="evidence" value="ECO:0007669"/>
    <property type="project" value="TreeGrafter"/>
</dbReference>
<keyword evidence="6 8" id="KW-0472">Membrane</keyword>
<organism evidence="11 12">
    <name type="scientific">Stachybotrys chartarum (strain CBS 109288 / IBT 7711)</name>
    <name type="common">Toxic black mold</name>
    <name type="synonym">Stilbospora chartarum</name>
    <dbReference type="NCBI Taxonomy" id="1280523"/>
    <lineage>
        <taxon>Eukaryota</taxon>
        <taxon>Fungi</taxon>
        <taxon>Dikarya</taxon>
        <taxon>Ascomycota</taxon>
        <taxon>Pezizomycotina</taxon>
        <taxon>Sordariomycetes</taxon>
        <taxon>Hypocreomycetidae</taxon>
        <taxon>Hypocreales</taxon>
        <taxon>Stachybotryaceae</taxon>
        <taxon>Stachybotrys</taxon>
    </lineage>
</organism>
<dbReference type="PROSITE" id="PS51384">
    <property type="entry name" value="FAD_FR"/>
    <property type="match status" value="1"/>
</dbReference>
<dbReference type="PANTHER" id="PTHR32361">
    <property type="entry name" value="FERRIC/CUPRIC REDUCTASE TRANSMEMBRANE COMPONENT"/>
    <property type="match status" value="1"/>
</dbReference>
<feature type="transmembrane region" description="Helical" evidence="8">
    <location>
        <begin position="235"/>
        <end position="253"/>
    </location>
</feature>
<sequence length="681" mass="76256">MRSLVTLLALGSCAEAQLLSGFGQTPYTPLCSESCRRSFNSLMLSCTVMDHSGGHSHGAPTSPDCFADDSAYLTSVAWCMSDKCSELGVSVSEIEAYWERHITGSEGQVAPKWTYQEALGEVDTRPPAYIVESTDEYLNATSRVNEVTYLSQWNVLGNVRDMAVLESAYALIIFVVSVGIPIVLTWLGYMPFMGFIIDKAMSQVKPYSIYPALIGTYQTRSLRFLLGNSPTLGQTIYIGVIIILNVVLSAVGYRAAQPNAWFASQWQETQAYIMYRTGAFAFMLAPLLLLFSSRNNLLLWLANWSHSTYLLLHRWIARIFMLHVVIHSIIGLQIYAHYSQTSWWIWGAVATIATVILTLSSGLYVRKNNYELFLVTHIVLSMLILVGSWYHLIQWYASMGMYIPNTSGYEVWLYIAFCIWFFDRLVRVGRIVKNGTMRSKVTHLEGGYLRVDIPGVRWGPEPGKHAYIYFPTIHRLRPWENHPFSVIPTALLQASAYSTTTSLTGEDAEKNGHFDIVHTQREASAPVGITIFVKKATGITKYLESHESILTLLDGPYSNCHPRDVLRCDQILLIAGGIGITGILPWAYNHWNVKLFWSVRESAQCLVDMIDLSRVPDKEVRVGRRFIPREIIAEAEENGVARVGVVVCGPGALCDDVRAAVVAVAKGSKMVFELEVEAFSW</sequence>
<dbReference type="AlphaFoldDB" id="A0A084BB50"/>
<dbReference type="SFLD" id="SFLDG01168">
    <property type="entry name" value="Ferric_reductase_subgroup_(FRE"/>
    <property type="match status" value="1"/>
</dbReference>
<dbReference type="InterPro" id="IPR013130">
    <property type="entry name" value="Fe3_Rdtase_TM_dom"/>
</dbReference>
<evidence type="ECO:0000256" key="8">
    <source>
        <dbReference type="SAM" id="Phobius"/>
    </source>
</evidence>
<proteinExistence type="predicted"/>
<feature type="transmembrane region" description="Helical" evidence="8">
    <location>
        <begin position="315"/>
        <end position="338"/>
    </location>
</feature>